<accession>A0A7X0Y1X3</accession>
<dbReference type="RefSeq" id="WP_185408924.1">
    <property type="nucleotide sequence ID" value="NZ_JAARRE010000001.1"/>
</dbReference>
<comment type="caution">
    <text evidence="2">The sequence shown here is derived from an EMBL/GenBank/DDBJ whole genome shotgun (WGS) entry which is preliminary data.</text>
</comment>
<evidence type="ECO:0000313" key="3">
    <source>
        <dbReference type="Proteomes" id="UP000535908"/>
    </source>
</evidence>
<organism evidence="2 3">
    <name type="scientific">Listeria grandensis</name>
    <dbReference type="NCBI Taxonomy" id="1494963"/>
    <lineage>
        <taxon>Bacteria</taxon>
        <taxon>Bacillati</taxon>
        <taxon>Bacillota</taxon>
        <taxon>Bacilli</taxon>
        <taxon>Bacillales</taxon>
        <taxon>Listeriaceae</taxon>
        <taxon>Listeria</taxon>
    </lineage>
</organism>
<protein>
    <submittedName>
        <fullName evidence="2">Ribonuclease HI family protein</fullName>
    </submittedName>
</protein>
<evidence type="ECO:0000259" key="1">
    <source>
        <dbReference type="PROSITE" id="PS50879"/>
    </source>
</evidence>
<dbReference type="PANTHER" id="PTHR47723:SF19">
    <property type="entry name" value="POLYNUCLEOTIDYL TRANSFERASE, RIBONUCLEASE H-LIKE SUPERFAMILY PROTEIN"/>
    <property type="match status" value="1"/>
</dbReference>
<dbReference type="PROSITE" id="PS50879">
    <property type="entry name" value="RNASE_H_1"/>
    <property type="match status" value="1"/>
</dbReference>
<dbReference type="SUPFAM" id="SSF53098">
    <property type="entry name" value="Ribonuclease H-like"/>
    <property type="match status" value="1"/>
</dbReference>
<dbReference type="InterPro" id="IPR053151">
    <property type="entry name" value="RNase_H-like"/>
</dbReference>
<dbReference type="Proteomes" id="UP000535908">
    <property type="component" value="Unassembled WGS sequence"/>
</dbReference>
<dbReference type="GO" id="GO:0003676">
    <property type="term" value="F:nucleic acid binding"/>
    <property type="evidence" value="ECO:0007669"/>
    <property type="project" value="InterPro"/>
</dbReference>
<dbReference type="InterPro" id="IPR036397">
    <property type="entry name" value="RNaseH_sf"/>
</dbReference>
<dbReference type="EMBL" id="JAARWN010000001">
    <property type="protein sequence ID" value="MBC1935398.1"/>
    <property type="molecule type" value="Genomic_DNA"/>
</dbReference>
<reference evidence="2 3" key="1">
    <citation type="submission" date="2020-03" db="EMBL/GenBank/DDBJ databases">
        <title>Soil Listeria distribution.</title>
        <authorList>
            <person name="Liao J."/>
            <person name="Wiedmann M."/>
        </authorList>
    </citation>
    <scope>NUCLEOTIDE SEQUENCE [LARGE SCALE GENOMIC DNA]</scope>
    <source>
        <strain evidence="2 3">FSL L7-0741</strain>
    </source>
</reference>
<feature type="domain" description="RNase H type-1" evidence="1">
    <location>
        <begin position="1"/>
        <end position="125"/>
    </location>
</feature>
<dbReference type="GO" id="GO:0004523">
    <property type="term" value="F:RNA-DNA hybrid ribonuclease activity"/>
    <property type="evidence" value="ECO:0007669"/>
    <property type="project" value="InterPro"/>
</dbReference>
<dbReference type="Pfam" id="PF00075">
    <property type="entry name" value="RNase_H"/>
    <property type="match status" value="1"/>
</dbReference>
<dbReference type="CDD" id="cd09279">
    <property type="entry name" value="RNase_HI_like"/>
    <property type="match status" value="1"/>
</dbReference>
<dbReference type="AlphaFoldDB" id="A0A7X0Y1X3"/>
<dbReference type="PANTHER" id="PTHR47723">
    <property type="entry name" value="OS05G0353850 PROTEIN"/>
    <property type="match status" value="1"/>
</dbReference>
<gene>
    <name evidence="2" type="ORF">HCA69_03405</name>
</gene>
<name>A0A7X0Y1X3_9LIST</name>
<dbReference type="InterPro" id="IPR002156">
    <property type="entry name" value="RNaseH_domain"/>
</dbReference>
<dbReference type="InterPro" id="IPR012337">
    <property type="entry name" value="RNaseH-like_sf"/>
</dbReference>
<dbReference type="Gene3D" id="3.30.420.10">
    <property type="entry name" value="Ribonuclease H-like superfamily/Ribonuclease H"/>
    <property type="match status" value="1"/>
</dbReference>
<proteinExistence type="predicted"/>
<evidence type="ECO:0000313" key="2">
    <source>
        <dbReference type="EMBL" id="MBC1935398.1"/>
    </source>
</evidence>
<sequence>MEIYVDGASAGDPGLSGAGIVIIAEGIYEQISIPLGTMSNHEAEFIAIEKALTIARSYSPTFIRLYSDSKIAIDSIEKKHAKNPLFKPHLDAILALTASLELFFIQWLPSASNKKADDLARQAIQKQRSARS</sequence>